<organism evidence="11">
    <name type="scientific">Bemisia afer</name>
    <name type="common">Whitefly</name>
    <dbReference type="NCBI Taxonomy" id="166114"/>
    <lineage>
        <taxon>Eukaryota</taxon>
        <taxon>Metazoa</taxon>
        <taxon>Ecdysozoa</taxon>
        <taxon>Arthropoda</taxon>
        <taxon>Hexapoda</taxon>
        <taxon>Insecta</taxon>
        <taxon>Pterygota</taxon>
        <taxon>Neoptera</taxon>
        <taxon>Paraneoptera</taxon>
        <taxon>Hemiptera</taxon>
        <taxon>Sternorrhyncha</taxon>
        <taxon>Aleyrodoidea</taxon>
        <taxon>Aleyrodidae</taxon>
        <taxon>Aleyrodinae</taxon>
        <taxon>Bemisia</taxon>
    </lineage>
</organism>
<dbReference type="InterPro" id="IPR003945">
    <property type="entry name" value="NU5C-like"/>
</dbReference>
<evidence type="ECO:0000313" key="11">
    <source>
        <dbReference type="EMBL" id="AHC02242.1"/>
    </source>
</evidence>
<gene>
    <name evidence="11" type="primary">nad5</name>
</gene>
<evidence type="ECO:0000256" key="5">
    <source>
        <dbReference type="ARBA" id="ARBA00022989"/>
    </source>
</evidence>
<keyword evidence="4 9" id="KW-0812">Transmembrane</keyword>
<dbReference type="Pfam" id="PF00361">
    <property type="entry name" value="Proton_antipo_M"/>
    <property type="match status" value="1"/>
</dbReference>
<evidence type="ECO:0000256" key="9">
    <source>
        <dbReference type="SAM" id="Phobius"/>
    </source>
</evidence>
<dbReference type="EMBL" id="KF734668">
    <property type="protein sequence ID" value="AHC02242.1"/>
    <property type="molecule type" value="Genomic_DNA"/>
</dbReference>
<dbReference type="PANTHER" id="PTHR42829:SF2">
    <property type="entry name" value="NADH-UBIQUINONE OXIDOREDUCTASE CHAIN 5"/>
    <property type="match status" value="1"/>
</dbReference>
<feature type="transmembrane region" description="Helical" evidence="9">
    <location>
        <begin position="283"/>
        <end position="304"/>
    </location>
</feature>
<sequence>MKIMISCVTMVTLTSIAMSLLLIKKNLTLMMEWKLMTSMVKMNFYLMADYKSTIFASTVLIITASILTYTEFYITSKKVMFSKIILAFVISMIMVIFSPNLVSMLMGWEGLGMSSFALIMFYQNKKSMMSSLYTMMMNRIGDAALMMSMMMIMNYDSWMFMSSGFHQDILWIAMLMVSMYTKSAQIPFSSWLTEAMAAPTPVSALVHSSTLVTAGIYLMIRFEPKLKYTNLNQVIIVVSLATLAMASVNSLTEWDIKKLVALSTLSQLSIMFISIANNMYMMAFFHMIMHATFKALIFLCSSTFISTSNSQDLRKISESSTNSLITITSFNTASMILCSVPFSSSFYSKEIIMEIMLINPLSTPVLVIFMLSMTSTMIYSTKMIVTLNKNTPYAPLKSNNETFPQKLSKLVLLLPSIVLGNSLSWSINTNNEVIYLQASEKLLPVFMIVLALMITPLIYNSQAFSTQNSVMAQVANNMWFLKTMINSIKMKFMMFMITSLKTTEKGLISAAVETLAHNIKTASVINFKITNFSFSTMVLTMNMIIASLI</sequence>
<dbReference type="InterPro" id="IPR001750">
    <property type="entry name" value="ND/Mrp_TM"/>
</dbReference>
<feature type="transmembrane region" description="Helical" evidence="9">
    <location>
        <begin position="259"/>
        <end position="277"/>
    </location>
</feature>
<dbReference type="AlphaFoldDB" id="A0A023IZQ2"/>
<reference evidence="11" key="1">
    <citation type="submission" date="2013-10" db="EMBL/GenBank/DDBJ databases">
        <authorList>
            <person name="Wang H.-L."/>
            <person name="Yang J."/>
            <person name="Xiao N."/>
            <person name="Wang X.-W."/>
            <person name="Liu S.-S."/>
        </authorList>
    </citation>
    <scope>NUCLEOTIDE SEQUENCE</scope>
</reference>
<feature type="transmembrane region" description="Helical" evidence="9">
    <location>
        <begin position="355"/>
        <end position="379"/>
    </location>
</feature>
<dbReference type="PANTHER" id="PTHR42829">
    <property type="entry name" value="NADH-UBIQUINONE OXIDOREDUCTASE CHAIN 5"/>
    <property type="match status" value="1"/>
</dbReference>
<reference evidence="11" key="2">
    <citation type="journal article" date="2014" name="Mitochondrial DNA">
        <title>The complete mitochondrial genome of Bemisia afer (Hemiptera: Aleyrodidae).</title>
        <authorList>
            <person name="Wang H.L."/>
            <person name="Xiao N."/>
            <person name="Yang J."/>
            <person name="Wang X.W."/>
            <person name="Colvin J."/>
            <person name="Liu S.S."/>
        </authorList>
    </citation>
    <scope>NUCLEOTIDE SEQUENCE</scope>
</reference>
<protein>
    <recommendedName>
        <fullName evidence="3">NADH:ubiquinone reductase (H(+)-translocating)</fullName>
        <ecNumber evidence="3">7.1.1.2</ecNumber>
    </recommendedName>
    <alternativeName>
        <fullName evidence="7">NADH dehydrogenase subunit 5</fullName>
    </alternativeName>
</protein>
<keyword evidence="11" id="KW-0496">Mitochondrion</keyword>
<feature type="transmembrane region" description="Helical" evidence="9">
    <location>
        <begin position="143"/>
        <end position="163"/>
    </location>
</feature>
<feature type="transmembrane region" description="Helical" evidence="9">
    <location>
        <begin position="234"/>
        <end position="252"/>
    </location>
</feature>
<name>A0A023IZQ2_BEMAF</name>
<evidence type="ECO:0000259" key="10">
    <source>
        <dbReference type="Pfam" id="PF00361"/>
    </source>
</evidence>
<comment type="function">
    <text evidence="1">Core subunit of the mitochondrial membrane respiratory chain NADH dehydrogenase (Complex I) that is believed to belong to the minimal assembly required for catalysis. Complex I functions in the transfer of electrons from NADH to the respiratory chain. The immediate electron acceptor for the enzyme is believed to be ubiquinone.</text>
</comment>
<dbReference type="GO" id="GO:0016020">
    <property type="term" value="C:membrane"/>
    <property type="evidence" value="ECO:0007669"/>
    <property type="project" value="UniProtKB-SubCell"/>
</dbReference>
<evidence type="ECO:0000256" key="7">
    <source>
        <dbReference type="ARBA" id="ARBA00031027"/>
    </source>
</evidence>
<dbReference type="GO" id="GO:0003954">
    <property type="term" value="F:NADH dehydrogenase activity"/>
    <property type="evidence" value="ECO:0007669"/>
    <property type="project" value="TreeGrafter"/>
</dbReference>
<dbReference type="GO" id="GO:0042773">
    <property type="term" value="P:ATP synthesis coupled electron transport"/>
    <property type="evidence" value="ECO:0007669"/>
    <property type="project" value="InterPro"/>
</dbReference>
<evidence type="ECO:0000256" key="4">
    <source>
        <dbReference type="ARBA" id="ARBA00022692"/>
    </source>
</evidence>
<feature type="transmembrane region" description="Helical" evidence="9">
    <location>
        <begin position="105"/>
        <end position="122"/>
    </location>
</feature>
<keyword evidence="5 9" id="KW-1133">Transmembrane helix</keyword>
<evidence type="ECO:0000256" key="1">
    <source>
        <dbReference type="ARBA" id="ARBA00003257"/>
    </source>
</evidence>
<keyword evidence="6 9" id="KW-0472">Membrane</keyword>
<geneLocation type="mitochondrion" evidence="11"/>
<feature type="domain" description="NADH:quinone oxidoreductase/Mrp antiporter transmembrane" evidence="10">
    <location>
        <begin position="98"/>
        <end position="367"/>
    </location>
</feature>
<evidence type="ECO:0000256" key="2">
    <source>
        <dbReference type="ARBA" id="ARBA00004141"/>
    </source>
</evidence>
<dbReference type="PRINTS" id="PR01434">
    <property type="entry name" value="NADHDHGNASE5"/>
</dbReference>
<proteinExistence type="predicted"/>
<dbReference type="GO" id="GO:0008137">
    <property type="term" value="F:NADH dehydrogenase (ubiquinone) activity"/>
    <property type="evidence" value="ECO:0007669"/>
    <property type="project" value="UniProtKB-EC"/>
</dbReference>
<feature type="transmembrane region" description="Helical" evidence="9">
    <location>
        <begin position="81"/>
        <end position="99"/>
    </location>
</feature>
<accession>A0A023IZQ2</accession>
<feature type="transmembrane region" description="Helical" evidence="9">
    <location>
        <begin position="442"/>
        <end position="459"/>
    </location>
</feature>
<feature type="transmembrane region" description="Helical" evidence="9">
    <location>
        <begin position="407"/>
        <end position="427"/>
    </location>
</feature>
<dbReference type="GO" id="GO:0015990">
    <property type="term" value="P:electron transport coupled proton transport"/>
    <property type="evidence" value="ECO:0007669"/>
    <property type="project" value="TreeGrafter"/>
</dbReference>
<feature type="transmembrane region" description="Helical" evidence="9">
    <location>
        <begin position="54"/>
        <end position="74"/>
    </location>
</feature>
<evidence type="ECO:0000256" key="8">
    <source>
        <dbReference type="ARBA" id="ARBA00049551"/>
    </source>
</evidence>
<comment type="catalytic activity">
    <reaction evidence="8">
        <text>a ubiquinone + NADH + 5 H(+)(in) = a ubiquinol + NAD(+) + 4 H(+)(out)</text>
        <dbReference type="Rhea" id="RHEA:29091"/>
        <dbReference type="Rhea" id="RHEA-COMP:9565"/>
        <dbReference type="Rhea" id="RHEA-COMP:9566"/>
        <dbReference type="ChEBI" id="CHEBI:15378"/>
        <dbReference type="ChEBI" id="CHEBI:16389"/>
        <dbReference type="ChEBI" id="CHEBI:17976"/>
        <dbReference type="ChEBI" id="CHEBI:57540"/>
        <dbReference type="ChEBI" id="CHEBI:57945"/>
        <dbReference type="EC" id="7.1.1.2"/>
    </reaction>
</comment>
<dbReference type="EC" id="7.1.1.2" evidence="3"/>
<evidence type="ECO:0000256" key="6">
    <source>
        <dbReference type="ARBA" id="ARBA00023136"/>
    </source>
</evidence>
<evidence type="ECO:0000256" key="3">
    <source>
        <dbReference type="ARBA" id="ARBA00012944"/>
    </source>
</evidence>
<comment type="subcellular location">
    <subcellularLocation>
        <location evidence="2">Membrane</location>
        <topology evidence="2">Multi-pass membrane protein</topology>
    </subcellularLocation>
</comment>
<feature type="transmembrane region" description="Helical" evidence="9">
    <location>
        <begin position="204"/>
        <end position="222"/>
    </location>
</feature>